<evidence type="ECO:0000256" key="7">
    <source>
        <dbReference type="ARBA" id="ARBA00022679"/>
    </source>
</evidence>
<protein>
    <recommendedName>
        <fullName evidence="3">16S rRNA (cytosine(967)-C(5))-methyltransferase</fullName>
        <ecNumber evidence="3">2.1.1.176</ecNumber>
    </recommendedName>
    <alternativeName>
        <fullName evidence="10">16S rRNA m5C967 methyltransferase</fullName>
    </alternativeName>
    <alternativeName>
        <fullName evidence="11">rRNA (cytosine-C(5)-)-methyltransferase RsmB</fullName>
    </alternativeName>
</protein>
<evidence type="ECO:0000256" key="5">
    <source>
        <dbReference type="ARBA" id="ARBA00022552"/>
    </source>
</evidence>
<sequence>MSQTTRTNSQPRTARQIAFEALRAIDRGAFADVVLNKKFNHSQLSLQDKGLVTELVYGTVRRQRSLDALIGQYGKREASKQPADLRQILQLGFYQLRYLAHVPNHAVVDTTVQLAKAQRLGKLSGVVNGMLRQYIRDAERGDSEDEGDQNDPLQLPTDPTERLGVLHSYPDWIIRVWQSMLPEAEVTELCEWFNQSPSVDLRINLRRHSLDEAEAIFAAAGIEVVRVPQVPSALRLQGHNGAISQLPGYADGWWAVQDSSAQLVAYLLDPQPGEMVMDACGAPGGKSLHMAELMNDEGTVLSCDRTASRTKKIQQNIDRLGLKSVRPLMCDSRNQPTFSEQADRVLLDVPCSGLGTLNRHADARWRQTPESVAGLVTLQRELLAHVSTWVKPGGAMVYATCTLHPAENEEQIQWFLSEHEGWEIEKPPSDFGLPVTEQGWIKVWPHRQQMDGFFMVKLKRR</sequence>
<comment type="function">
    <text evidence="1">Specifically methylates the cytosine at position 967 (m5C967) of 16S rRNA.</text>
</comment>
<dbReference type="Gene3D" id="1.10.940.10">
    <property type="entry name" value="NusB-like"/>
    <property type="match status" value="1"/>
</dbReference>
<feature type="binding site" evidence="13">
    <location>
        <position position="348"/>
    </location>
    <ligand>
        <name>S-adenosyl-L-methionine</name>
        <dbReference type="ChEBI" id="CHEBI:59789"/>
    </ligand>
</feature>
<reference evidence="16 17" key="2">
    <citation type="submission" date="2018-06" db="EMBL/GenBank/DDBJ databases">
        <title>Metagenomic assembly of (sub)arctic Cyanobacteria and their associated microbiome from non-axenic cultures.</title>
        <authorList>
            <person name="Baurain D."/>
        </authorList>
    </citation>
    <scope>NUCLEOTIDE SEQUENCE [LARGE SCALE GENOMIC DNA]</scope>
    <source>
        <strain evidence="16">ULC129bin1</strain>
    </source>
</reference>
<evidence type="ECO:0000256" key="14">
    <source>
        <dbReference type="SAM" id="MobiDB-lite"/>
    </source>
</evidence>
<dbReference type="Proteomes" id="UP000249354">
    <property type="component" value="Unassembled WGS sequence"/>
</dbReference>
<dbReference type="InterPro" id="IPR054728">
    <property type="entry name" value="RsmB-like_ferredoxin"/>
</dbReference>
<feature type="active site" description="Nucleophile" evidence="13">
    <location>
        <position position="401"/>
    </location>
</feature>
<comment type="subcellular location">
    <subcellularLocation>
        <location evidence="2">Cytoplasm</location>
    </subcellularLocation>
</comment>
<comment type="catalytic activity">
    <reaction evidence="12">
        <text>cytidine(967) in 16S rRNA + S-adenosyl-L-methionine = 5-methylcytidine(967) in 16S rRNA + S-adenosyl-L-homocysteine + H(+)</text>
        <dbReference type="Rhea" id="RHEA:42748"/>
        <dbReference type="Rhea" id="RHEA-COMP:10219"/>
        <dbReference type="Rhea" id="RHEA-COMP:10220"/>
        <dbReference type="ChEBI" id="CHEBI:15378"/>
        <dbReference type="ChEBI" id="CHEBI:57856"/>
        <dbReference type="ChEBI" id="CHEBI:59789"/>
        <dbReference type="ChEBI" id="CHEBI:74483"/>
        <dbReference type="ChEBI" id="CHEBI:82748"/>
        <dbReference type="EC" id="2.1.1.176"/>
    </reaction>
</comment>
<dbReference type="PANTHER" id="PTHR22807">
    <property type="entry name" value="NOP2 YEAST -RELATED NOL1/NOP2/FMU SUN DOMAIN-CONTAINING"/>
    <property type="match status" value="1"/>
</dbReference>
<dbReference type="InterPro" id="IPR001678">
    <property type="entry name" value="MeTrfase_RsmB-F_NOP2_dom"/>
</dbReference>
<comment type="similarity">
    <text evidence="13">Belongs to the class I-like SAM-binding methyltransferase superfamily. RsmB/NOP family.</text>
</comment>
<evidence type="ECO:0000256" key="11">
    <source>
        <dbReference type="ARBA" id="ARBA00031088"/>
    </source>
</evidence>
<dbReference type="FunFam" id="3.40.50.150:FF:000257">
    <property type="entry name" value="16S rRNA methyltransferase"/>
    <property type="match status" value="1"/>
</dbReference>
<evidence type="ECO:0000256" key="8">
    <source>
        <dbReference type="ARBA" id="ARBA00022691"/>
    </source>
</evidence>
<evidence type="ECO:0000256" key="12">
    <source>
        <dbReference type="ARBA" id="ARBA00047283"/>
    </source>
</evidence>
<dbReference type="PROSITE" id="PS51686">
    <property type="entry name" value="SAM_MT_RSMB_NOP"/>
    <property type="match status" value="1"/>
</dbReference>
<dbReference type="CDD" id="cd02440">
    <property type="entry name" value="AdoMet_MTases"/>
    <property type="match status" value="1"/>
</dbReference>
<dbReference type="GO" id="GO:0005737">
    <property type="term" value="C:cytoplasm"/>
    <property type="evidence" value="ECO:0007669"/>
    <property type="project" value="UniProtKB-SubCell"/>
</dbReference>
<dbReference type="NCBIfam" id="NF011493">
    <property type="entry name" value="PRK14901.1"/>
    <property type="match status" value="1"/>
</dbReference>
<accession>A0A2W4UC91</accession>
<evidence type="ECO:0000259" key="15">
    <source>
        <dbReference type="PROSITE" id="PS51686"/>
    </source>
</evidence>
<organism evidence="16 17">
    <name type="scientific">Leptolyngbya foveolarum</name>
    <dbReference type="NCBI Taxonomy" id="47253"/>
    <lineage>
        <taxon>Bacteria</taxon>
        <taxon>Bacillati</taxon>
        <taxon>Cyanobacteriota</taxon>
        <taxon>Cyanophyceae</taxon>
        <taxon>Leptolyngbyales</taxon>
        <taxon>Leptolyngbyaceae</taxon>
        <taxon>Leptolyngbya group</taxon>
        <taxon>Leptolyngbya</taxon>
    </lineage>
</organism>
<evidence type="ECO:0000313" key="16">
    <source>
        <dbReference type="EMBL" id="PZO18252.1"/>
    </source>
</evidence>
<dbReference type="AlphaFoldDB" id="A0A2W4UC91"/>
<evidence type="ECO:0000256" key="4">
    <source>
        <dbReference type="ARBA" id="ARBA00022490"/>
    </source>
</evidence>
<dbReference type="InterPro" id="IPR049560">
    <property type="entry name" value="MeTrfase_RsmB-F_NOP2_cat"/>
</dbReference>
<keyword evidence="5" id="KW-0698">rRNA processing</keyword>
<feature type="binding site" evidence="13">
    <location>
        <position position="304"/>
    </location>
    <ligand>
        <name>S-adenosyl-L-methionine</name>
        <dbReference type="ChEBI" id="CHEBI:59789"/>
    </ligand>
</feature>
<dbReference type="Pfam" id="PF22458">
    <property type="entry name" value="RsmF-B_ferredox"/>
    <property type="match status" value="1"/>
</dbReference>
<reference evidence="17" key="1">
    <citation type="submission" date="2018-04" db="EMBL/GenBank/DDBJ databases">
        <authorList>
            <person name="Cornet L."/>
        </authorList>
    </citation>
    <scope>NUCLEOTIDE SEQUENCE [LARGE SCALE GENOMIC DNA]</scope>
</reference>
<dbReference type="Gene3D" id="3.40.50.150">
    <property type="entry name" value="Vaccinia Virus protein VP39"/>
    <property type="match status" value="1"/>
</dbReference>
<dbReference type="NCBIfam" id="TIGR00563">
    <property type="entry name" value="rsmB"/>
    <property type="match status" value="1"/>
</dbReference>
<name>A0A2W4UC91_9CYAN</name>
<keyword evidence="8 13" id="KW-0949">S-adenosyl-L-methionine</keyword>
<dbReference type="SUPFAM" id="SSF53335">
    <property type="entry name" value="S-adenosyl-L-methionine-dependent methyltransferases"/>
    <property type="match status" value="1"/>
</dbReference>
<evidence type="ECO:0000256" key="6">
    <source>
        <dbReference type="ARBA" id="ARBA00022603"/>
    </source>
</evidence>
<keyword evidence="4" id="KW-0963">Cytoplasm</keyword>
<dbReference type="PRINTS" id="PR02008">
    <property type="entry name" value="RCMTFAMILY"/>
</dbReference>
<feature type="binding site" evidence="13">
    <location>
        <position position="331"/>
    </location>
    <ligand>
        <name>S-adenosyl-L-methionine</name>
        <dbReference type="ChEBI" id="CHEBI:59789"/>
    </ligand>
</feature>
<dbReference type="NCBIfam" id="NF011494">
    <property type="entry name" value="PRK14902.1"/>
    <property type="match status" value="1"/>
</dbReference>
<dbReference type="GO" id="GO:0003723">
    <property type="term" value="F:RNA binding"/>
    <property type="evidence" value="ECO:0007669"/>
    <property type="project" value="UniProtKB-UniRule"/>
</dbReference>
<dbReference type="InterPro" id="IPR035926">
    <property type="entry name" value="NusB-like_sf"/>
</dbReference>
<dbReference type="InterPro" id="IPR004573">
    <property type="entry name" value="rRNA_ssu_MeTfrase_B"/>
</dbReference>
<evidence type="ECO:0000256" key="9">
    <source>
        <dbReference type="ARBA" id="ARBA00022884"/>
    </source>
</evidence>
<evidence type="ECO:0000313" key="17">
    <source>
        <dbReference type="Proteomes" id="UP000249354"/>
    </source>
</evidence>
<keyword evidence="9 13" id="KW-0694">RNA-binding</keyword>
<keyword evidence="6 13" id="KW-0489">Methyltransferase</keyword>
<dbReference type="GO" id="GO:0006355">
    <property type="term" value="P:regulation of DNA-templated transcription"/>
    <property type="evidence" value="ECO:0007669"/>
    <property type="project" value="InterPro"/>
</dbReference>
<feature type="domain" description="SAM-dependent MTase RsmB/NOP-type" evidence="15">
    <location>
        <begin position="189"/>
        <end position="461"/>
    </location>
</feature>
<dbReference type="Pfam" id="PF01029">
    <property type="entry name" value="NusB"/>
    <property type="match status" value="1"/>
</dbReference>
<dbReference type="InterPro" id="IPR023267">
    <property type="entry name" value="RCMT"/>
</dbReference>
<dbReference type="GO" id="GO:0008649">
    <property type="term" value="F:rRNA methyltransferase activity"/>
    <property type="evidence" value="ECO:0007669"/>
    <property type="project" value="InterPro"/>
</dbReference>
<dbReference type="Pfam" id="PF01189">
    <property type="entry name" value="Methyltr_RsmB-F"/>
    <property type="match status" value="1"/>
</dbReference>
<feature type="region of interest" description="Disordered" evidence="14">
    <location>
        <begin position="139"/>
        <end position="159"/>
    </location>
</feature>
<evidence type="ECO:0000256" key="13">
    <source>
        <dbReference type="PROSITE-ProRule" id="PRU01023"/>
    </source>
</evidence>
<dbReference type="PANTHER" id="PTHR22807:SF53">
    <property type="entry name" value="RIBOSOMAL RNA SMALL SUBUNIT METHYLTRANSFERASE B-RELATED"/>
    <property type="match status" value="1"/>
</dbReference>
<evidence type="ECO:0000256" key="2">
    <source>
        <dbReference type="ARBA" id="ARBA00004496"/>
    </source>
</evidence>
<dbReference type="EMBL" id="QBMC01000057">
    <property type="protein sequence ID" value="PZO18252.1"/>
    <property type="molecule type" value="Genomic_DNA"/>
</dbReference>
<gene>
    <name evidence="16" type="ORF">DCF25_10040</name>
</gene>
<evidence type="ECO:0000256" key="10">
    <source>
        <dbReference type="ARBA" id="ARBA00030399"/>
    </source>
</evidence>
<dbReference type="InterPro" id="IPR029063">
    <property type="entry name" value="SAM-dependent_MTases_sf"/>
</dbReference>
<dbReference type="EC" id="2.1.1.176" evidence="3"/>
<comment type="caution">
    <text evidence="13">Lacks conserved residue(s) required for the propagation of feature annotation.</text>
</comment>
<keyword evidence="7 13" id="KW-0808">Transferase</keyword>
<dbReference type="SUPFAM" id="SSF48013">
    <property type="entry name" value="NusB-like"/>
    <property type="match status" value="1"/>
</dbReference>
<proteinExistence type="inferred from homology"/>
<evidence type="ECO:0000256" key="1">
    <source>
        <dbReference type="ARBA" id="ARBA00002724"/>
    </source>
</evidence>
<dbReference type="InterPro" id="IPR006027">
    <property type="entry name" value="NusB_RsmB_TIM44"/>
</dbReference>
<evidence type="ECO:0000256" key="3">
    <source>
        <dbReference type="ARBA" id="ARBA00012140"/>
    </source>
</evidence>
<comment type="caution">
    <text evidence="16">The sequence shown here is derived from an EMBL/GenBank/DDBJ whole genome shotgun (WGS) entry which is preliminary data.</text>
</comment>